<feature type="region of interest" description="Disordered" evidence="1">
    <location>
        <begin position="361"/>
        <end position="383"/>
    </location>
</feature>
<protein>
    <submittedName>
        <fullName evidence="2">Uncharacterized protein</fullName>
    </submittedName>
</protein>
<keyword evidence="3" id="KW-1185">Reference proteome</keyword>
<evidence type="ECO:0000313" key="3">
    <source>
        <dbReference type="Proteomes" id="UP000193944"/>
    </source>
</evidence>
<reference evidence="2 3" key="1">
    <citation type="submission" date="2016-08" db="EMBL/GenBank/DDBJ databases">
        <title>A Parts List for Fungal Cellulosomes Revealed by Comparative Genomics.</title>
        <authorList>
            <consortium name="DOE Joint Genome Institute"/>
            <person name="Haitjema C.H."/>
            <person name="Gilmore S.P."/>
            <person name="Henske J.K."/>
            <person name="Solomon K.V."/>
            <person name="De Groot R."/>
            <person name="Kuo A."/>
            <person name="Mondo S.J."/>
            <person name="Salamov A.A."/>
            <person name="Labutti K."/>
            <person name="Zhao Z."/>
            <person name="Chiniquy J."/>
            <person name="Barry K."/>
            <person name="Brewer H.M."/>
            <person name="Purvine S.O."/>
            <person name="Wright A.T."/>
            <person name="Boxma B."/>
            <person name="Van Alen T."/>
            <person name="Hackstein J.H."/>
            <person name="Baker S.E."/>
            <person name="Grigoriev I.V."/>
            <person name="O'Malley M.A."/>
        </authorList>
    </citation>
    <scope>NUCLEOTIDE SEQUENCE [LARGE SCALE GENOMIC DNA]</scope>
    <source>
        <strain evidence="2 3">S4</strain>
    </source>
</reference>
<organism evidence="2 3">
    <name type="scientific">Anaeromyces robustus</name>
    <dbReference type="NCBI Taxonomy" id="1754192"/>
    <lineage>
        <taxon>Eukaryota</taxon>
        <taxon>Fungi</taxon>
        <taxon>Fungi incertae sedis</taxon>
        <taxon>Chytridiomycota</taxon>
        <taxon>Chytridiomycota incertae sedis</taxon>
        <taxon>Neocallimastigomycetes</taxon>
        <taxon>Neocallimastigales</taxon>
        <taxon>Neocallimastigaceae</taxon>
        <taxon>Anaeromyces</taxon>
    </lineage>
</organism>
<sequence length="551" mass="63617">MGKGKTSKKNVPNLVDIFSNFSKEEQTNIINNILRLGLKSLENQDNSKNCGCVTSKKKKIVDESYESSDNDTIIIEESSSEESNEISSLYPDWWGYDSQENNNNINNNKINNYHRKMIDESIQVTLSGHSYIKQKPYNKNKKKAEKVNVEYFQCSKSPGKKPWKLQSTQTDNLDSYSSDEDEKTILFNNGKNKLNNHPKISPELPICFNNRYPKKKSEFYTIPFFDSPISKPNSLKPPLLKKTQLSNSVNTSPKRSQMKNVNNSNIPKSNVDNLLYNTLEQKNYTPKTPILDSNSIPKIYQQNNISSPLKTPVSILNNTNHISTINNISPNRKFFSSSPNHNEYEIKLNSDIQSINIKYSPINKNNKNKNNEESYENNSSQLSKDELLTEGSITNNNDKHVSNISNYSDKLNKYNDLNRNYVNESPKKRIKEQIWKHLLNSKEKRSLYGNNKPIINVVDSNIDTENMNNANGSYYSCETPLSTQIKTKQEKYKRSMKEEDLNISNNTQLNILTTSNTDNYNIFDIANNYVNNYNKFKIYLNFIKKDIFNMN</sequence>
<accession>A0A1Y1XIY2</accession>
<feature type="region of interest" description="Disordered" evidence="1">
    <location>
        <begin position="244"/>
        <end position="269"/>
    </location>
</feature>
<proteinExistence type="predicted"/>
<dbReference type="OrthoDB" id="10597132at2759"/>
<comment type="caution">
    <text evidence="2">The sequence shown here is derived from an EMBL/GenBank/DDBJ whole genome shotgun (WGS) entry which is preliminary data.</text>
</comment>
<dbReference type="Proteomes" id="UP000193944">
    <property type="component" value="Unassembled WGS sequence"/>
</dbReference>
<evidence type="ECO:0000256" key="1">
    <source>
        <dbReference type="SAM" id="MobiDB-lite"/>
    </source>
</evidence>
<evidence type="ECO:0000313" key="2">
    <source>
        <dbReference type="EMBL" id="ORX85715.1"/>
    </source>
</evidence>
<reference evidence="2 3" key="2">
    <citation type="submission" date="2016-08" db="EMBL/GenBank/DDBJ databases">
        <title>Pervasive Adenine N6-methylation of Active Genes in Fungi.</title>
        <authorList>
            <consortium name="DOE Joint Genome Institute"/>
            <person name="Mondo S.J."/>
            <person name="Dannebaum R.O."/>
            <person name="Kuo R.C."/>
            <person name="Labutti K."/>
            <person name="Haridas S."/>
            <person name="Kuo A."/>
            <person name="Salamov A."/>
            <person name="Ahrendt S.R."/>
            <person name="Lipzen A."/>
            <person name="Sullivan W."/>
            <person name="Andreopoulos W.B."/>
            <person name="Clum A."/>
            <person name="Lindquist E."/>
            <person name="Daum C."/>
            <person name="Ramamoorthy G.K."/>
            <person name="Gryganskyi A."/>
            <person name="Culley D."/>
            <person name="Magnuson J.K."/>
            <person name="James T.Y."/>
            <person name="O'Malley M.A."/>
            <person name="Stajich J.E."/>
            <person name="Spatafora J.W."/>
            <person name="Visel A."/>
            <person name="Grigoriev I.V."/>
        </authorList>
    </citation>
    <scope>NUCLEOTIDE SEQUENCE [LARGE SCALE GENOMIC DNA]</scope>
    <source>
        <strain evidence="2 3">S4</strain>
    </source>
</reference>
<dbReference type="EMBL" id="MCFG01000031">
    <property type="protein sequence ID" value="ORX85715.1"/>
    <property type="molecule type" value="Genomic_DNA"/>
</dbReference>
<name>A0A1Y1XIY2_9FUNG</name>
<gene>
    <name evidence="2" type="ORF">BCR32DRAFT_241568</name>
</gene>
<dbReference type="AlphaFoldDB" id="A0A1Y1XIY2"/>